<dbReference type="AlphaFoldDB" id="A0ABD0M4U7"/>
<protein>
    <submittedName>
        <fullName evidence="1">Uncharacterized protein</fullName>
    </submittedName>
</protein>
<keyword evidence="2" id="KW-1185">Reference proteome</keyword>
<comment type="caution">
    <text evidence="1">The sequence shown here is derived from an EMBL/GenBank/DDBJ whole genome shotgun (WGS) entry which is preliminary data.</text>
</comment>
<evidence type="ECO:0000313" key="2">
    <source>
        <dbReference type="Proteomes" id="UP001519460"/>
    </source>
</evidence>
<sequence length="158" mass="16985">LCSRGRLQNICSVAQTCLGLNVSMLAGASGVLNAIMPGCNCLQNKNKLRPNVVKADAREKRGSARKISIIRDKAAVPDRLVPRLCYLFSPSPGAGRRSLAAGSGGFRETSSCNGDCPRWARGGWGVIIASRTTPRVHYYGVGEYCRPKIIQSQIGDCF</sequence>
<dbReference type="EMBL" id="JACVVK020000007">
    <property type="protein sequence ID" value="KAK7506371.1"/>
    <property type="molecule type" value="Genomic_DNA"/>
</dbReference>
<accession>A0ABD0M4U7</accession>
<dbReference type="Proteomes" id="UP001519460">
    <property type="component" value="Unassembled WGS sequence"/>
</dbReference>
<proteinExistence type="predicted"/>
<organism evidence="1 2">
    <name type="scientific">Batillaria attramentaria</name>
    <dbReference type="NCBI Taxonomy" id="370345"/>
    <lineage>
        <taxon>Eukaryota</taxon>
        <taxon>Metazoa</taxon>
        <taxon>Spiralia</taxon>
        <taxon>Lophotrochozoa</taxon>
        <taxon>Mollusca</taxon>
        <taxon>Gastropoda</taxon>
        <taxon>Caenogastropoda</taxon>
        <taxon>Sorbeoconcha</taxon>
        <taxon>Cerithioidea</taxon>
        <taxon>Batillariidae</taxon>
        <taxon>Batillaria</taxon>
    </lineage>
</organism>
<gene>
    <name evidence="1" type="ORF">BaRGS_00002483</name>
</gene>
<evidence type="ECO:0000313" key="1">
    <source>
        <dbReference type="EMBL" id="KAK7506371.1"/>
    </source>
</evidence>
<feature type="non-terminal residue" evidence="1">
    <location>
        <position position="1"/>
    </location>
</feature>
<name>A0ABD0M4U7_9CAEN</name>
<reference evidence="1 2" key="1">
    <citation type="journal article" date="2023" name="Sci. Data">
        <title>Genome assembly of the Korean intertidal mud-creeper Batillaria attramentaria.</title>
        <authorList>
            <person name="Patra A.K."/>
            <person name="Ho P.T."/>
            <person name="Jun S."/>
            <person name="Lee S.J."/>
            <person name="Kim Y."/>
            <person name="Won Y.J."/>
        </authorList>
    </citation>
    <scope>NUCLEOTIDE SEQUENCE [LARGE SCALE GENOMIC DNA]</scope>
    <source>
        <strain evidence="1">Wonlab-2016</strain>
    </source>
</reference>